<name>A0AAD7V0A6_9FUNG</name>
<accession>A0AAD7V0A6</accession>
<evidence type="ECO:0008006" key="6">
    <source>
        <dbReference type="Google" id="ProtNLM"/>
    </source>
</evidence>
<dbReference type="InterPro" id="IPR007577">
    <property type="entry name" value="GlycoTrfase_DXD_sugar-bd_CS"/>
</dbReference>
<dbReference type="PANTHER" id="PTHR46830:SF2">
    <property type="entry name" value="ALPHA-1,4-N-ACETYLGLUCOSAMINYLTRANSFERASE"/>
    <property type="match status" value="1"/>
</dbReference>
<dbReference type="GeneID" id="83215581"/>
<evidence type="ECO:0000313" key="4">
    <source>
        <dbReference type="EMBL" id="KAJ8656161.1"/>
    </source>
</evidence>
<sequence>MPQSPFMPRQHGSRLPFHQQKASHGNRIAFNKRWILRCTVIFVFVFMVIRQWTSTSSMLSSYGRARGDLDNAYLAELNVARNVKVSPPQAERIPKIVHFIHGLRGPEPTLDLIHYLAIKAAHDVVRPETIYLHYHYMPVGEMFERVRPMVTLRQVPLVENIFGRPVSHYAHRADIVRLEALMEFGGIYFDLDLFALKPVDHLLDQEFVMGQEGVDGSSGLCNAMMMAKPNARFLQRYYATYSSFDSSQWNYHSVVLPAKLAPHFKDEITVLDYKAFFWPLWDSVGLRTLYLEKTYDFSDNLGIHIWESPSNKHLMQGVTEETMLNVDNSLYCILRPFVLNGRPDPRPNACRILAHSNRHDMMIGHWSLDPDAVTQDINPMRADDDSGNDLAGLIRNSDHDGDGIHTTGRDSYIFMSMPTETMMDSMSVSWWMKTETTKENGTAMVIQTDRVKLYVRTESTHEHRSSKPGRDPISLGVGTVKLENDWTWQDDPELLVHANQYPINQDDFYHHFMLIVDRNNTRHSMDPPLALYMDGHVIASNHAWEIPVIYNTTVRGVWFGSSEPERSNYQDPWDTRPSLDAWYRDIRIWERALSTEEVLYWASQKPKLSLPSTPVPEPENQQQQQQQQSTLPDAKWVDEEGEVIVVQDTMEQEDDSNNPSWNEEESHTNLK</sequence>
<dbReference type="SUPFAM" id="SSF49899">
    <property type="entry name" value="Concanavalin A-like lectins/glucanases"/>
    <property type="match status" value="1"/>
</dbReference>
<organism evidence="4 5">
    <name type="scientific">Lichtheimia ornata</name>
    <dbReference type="NCBI Taxonomy" id="688661"/>
    <lineage>
        <taxon>Eukaryota</taxon>
        <taxon>Fungi</taxon>
        <taxon>Fungi incertae sedis</taxon>
        <taxon>Mucoromycota</taxon>
        <taxon>Mucoromycotina</taxon>
        <taxon>Mucoromycetes</taxon>
        <taxon>Mucorales</taxon>
        <taxon>Lichtheimiaceae</taxon>
        <taxon>Lichtheimia</taxon>
    </lineage>
</organism>
<dbReference type="InterPro" id="IPR029044">
    <property type="entry name" value="Nucleotide-diphossugar_trans"/>
</dbReference>
<evidence type="ECO:0000256" key="2">
    <source>
        <dbReference type="SAM" id="MobiDB-lite"/>
    </source>
</evidence>
<dbReference type="AlphaFoldDB" id="A0AAD7V0A6"/>
<dbReference type="Gene3D" id="3.90.550.20">
    <property type="match status" value="1"/>
</dbReference>
<keyword evidence="5" id="KW-1185">Reference proteome</keyword>
<protein>
    <recommendedName>
        <fullName evidence="6">Glycosyltransferase family 32 protein</fullName>
    </recommendedName>
</protein>
<comment type="similarity">
    <text evidence="1">Belongs to the glycosyltransferase 32 family.</text>
</comment>
<dbReference type="PANTHER" id="PTHR46830">
    <property type="entry name" value="TRANSFERASE, PUTATIVE-RELATED"/>
    <property type="match status" value="1"/>
</dbReference>
<dbReference type="Proteomes" id="UP001234581">
    <property type="component" value="Unassembled WGS sequence"/>
</dbReference>
<comment type="caution">
    <text evidence="4">The sequence shown here is derived from an EMBL/GenBank/DDBJ whole genome shotgun (WGS) entry which is preliminary data.</text>
</comment>
<gene>
    <name evidence="4" type="ORF">O0I10_008174</name>
</gene>
<evidence type="ECO:0000256" key="1">
    <source>
        <dbReference type="ARBA" id="ARBA00009003"/>
    </source>
</evidence>
<feature type="region of interest" description="Disordered" evidence="2">
    <location>
        <begin position="609"/>
        <end position="671"/>
    </location>
</feature>
<proteinExistence type="inferred from homology"/>
<dbReference type="SUPFAM" id="SSF53448">
    <property type="entry name" value="Nucleotide-diphospho-sugar transferases"/>
    <property type="match status" value="1"/>
</dbReference>
<dbReference type="Gene3D" id="2.60.120.200">
    <property type="match status" value="1"/>
</dbReference>
<dbReference type="InterPro" id="IPR013320">
    <property type="entry name" value="ConA-like_dom_sf"/>
</dbReference>
<feature type="transmembrane region" description="Helical" evidence="3">
    <location>
        <begin position="34"/>
        <end position="52"/>
    </location>
</feature>
<evidence type="ECO:0000256" key="3">
    <source>
        <dbReference type="SAM" id="Phobius"/>
    </source>
</evidence>
<keyword evidence="3" id="KW-0812">Transmembrane</keyword>
<reference evidence="4 5" key="1">
    <citation type="submission" date="2023-03" db="EMBL/GenBank/DDBJ databases">
        <title>Genome sequence of Lichtheimia ornata CBS 291.66.</title>
        <authorList>
            <person name="Mohabir J.T."/>
            <person name="Shea T.P."/>
            <person name="Kurbessoian T."/>
            <person name="Berby B."/>
            <person name="Fontaine J."/>
            <person name="Livny J."/>
            <person name="Gnirke A."/>
            <person name="Stajich J.E."/>
            <person name="Cuomo C.A."/>
        </authorList>
    </citation>
    <scope>NUCLEOTIDE SEQUENCE [LARGE SCALE GENOMIC DNA]</scope>
    <source>
        <strain evidence="4">CBS 291.66</strain>
    </source>
</reference>
<keyword evidence="3" id="KW-1133">Transmembrane helix</keyword>
<dbReference type="RefSeq" id="XP_058341074.1">
    <property type="nucleotide sequence ID" value="XM_058488181.1"/>
</dbReference>
<keyword evidence="3" id="KW-0472">Membrane</keyword>
<dbReference type="EMBL" id="JARTCD010000042">
    <property type="protein sequence ID" value="KAJ8656161.1"/>
    <property type="molecule type" value="Genomic_DNA"/>
</dbReference>
<dbReference type="Pfam" id="PF04488">
    <property type="entry name" value="Gly_transf_sug"/>
    <property type="match status" value="1"/>
</dbReference>
<evidence type="ECO:0000313" key="5">
    <source>
        <dbReference type="Proteomes" id="UP001234581"/>
    </source>
</evidence>